<dbReference type="SUPFAM" id="SSF50923">
    <property type="entry name" value="Hemopexin-like domain"/>
    <property type="match status" value="1"/>
</dbReference>
<dbReference type="EMBL" id="CAJGYM010000035">
    <property type="protein sequence ID" value="CAD6193392.1"/>
    <property type="molecule type" value="Genomic_DNA"/>
</dbReference>
<dbReference type="Gene3D" id="2.110.10.10">
    <property type="entry name" value="Hemopexin-like domain"/>
    <property type="match status" value="1"/>
</dbReference>
<sequence>MRFIIAAVFVALVTHGIQASAFRSSLQLRQQNLENSMMPSTRDVRDNQDYIGDDLPPQVPRLNKEAKWGLIRAHGMDPLIRRRGLQFQMHHSKSLHKKSKREVKPWRVQNVLPKRPVVPAILKPLVALPVDVCPREFDAVTKAANGRTYFFSRERVFQVYYDDGLPQKASFLIADLFLGGPRQVSAALTNSRSGVTTLFEGRRAYRFRWNRKTKRFHLARNTPQEFPRNITITPATAFEWVDGNQVVSSGDHFMIYDAYWNLATFTDHTRRYFPNLPRDLLGIVYQGGDSTLLMYTKSNKLKVYNATKFKVVLEFPLKINDYVGCLSA</sequence>
<dbReference type="SMART" id="SM00120">
    <property type="entry name" value="HX"/>
    <property type="match status" value="2"/>
</dbReference>
<protein>
    <submittedName>
        <fullName evidence="2">Uncharacterized protein</fullName>
    </submittedName>
</protein>
<reference evidence="2" key="1">
    <citation type="submission" date="2020-10" db="EMBL/GenBank/DDBJ databases">
        <authorList>
            <person name="Kikuchi T."/>
        </authorList>
    </citation>
    <scope>NUCLEOTIDE SEQUENCE</scope>
    <source>
        <strain evidence="2">NKZ352</strain>
    </source>
</reference>
<keyword evidence="3" id="KW-1185">Reference proteome</keyword>
<gene>
    <name evidence="2" type="ORF">CAUJ_LOCUS9311</name>
</gene>
<dbReference type="OrthoDB" id="5822246at2759"/>
<feature type="chain" id="PRO_5035790662" evidence="1">
    <location>
        <begin position="20"/>
        <end position="328"/>
    </location>
</feature>
<evidence type="ECO:0000256" key="1">
    <source>
        <dbReference type="SAM" id="SignalP"/>
    </source>
</evidence>
<proteinExistence type="predicted"/>
<evidence type="ECO:0000313" key="3">
    <source>
        <dbReference type="Proteomes" id="UP000835052"/>
    </source>
</evidence>
<dbReference type="AlphaFoldDB" id="A0A8S1HE74"/>
<organism evidence="2 3">
    <name type="scientific">Caenorhabditis auriculariae</name>
    <dbReference type="NCBI Taxonomy" id="2777116"/>
    <lineage>
        <taxon>Eukaryota</taxon>
        <taxon>Metazoa</taxon>
        <taxon>Ecdysozoa</taxon>
        <taxon>Nematoda</taxon>
        <taxon>Chromadorea</taxon>
        <taxon>Rhabditida</taxon>
        <taxon>Rhabditina</taxon>
        <taxon>Rhabditomorpha</taxon>
        <taxon>Rhabditoidea</taxon>
        <taxon>Rhabditidae</taxon>
        <taxon>Peloderinae</taxon>
        <taxon>Caenorhabditis</taxon>
    </lineage>
</organism>
<evidence type="ECO:0000313" key="2">
    <source>
        <dbReference type="EMBL" id="CAD6193392.1"/>
    </source>
</evidence>
<dbReference type="Proteomes" id="UP000835052">
    <property type="component" value="Unassembled WGS sequence"/>
</dbReference>
<dbReference type="InterPro" id="IPR018487">
    <property type="entry name" value="Hemopexin-like_repeat"/>
</dbReference>
<dbReference type="InterPro" id="IPR036375">
    <property type="entry name" value="Hemopexin-like_dom_sf"/>
</dbReference>
<accession>A0A8S1HE74</accession>
<comment type="caution">
    <text evidence="2">The sequence shown here is derived from an EMBL/GenBank/DDBJ whole genome shotgun (WGS) entry which is preliminary data.</text>
</comment>
<keyword evidence="1" id="KW-0732">Signal</keyword>
<feature type="signal peptide" evidence="1">
    <location>
        <begin position="1"/>
        <end position="19"/>
    </location>
</feature>
<name>A0A8S1HE74_9PELO</name>